<protein>
    <recommendedName>
        <fullName evidence="3">Sulfur carrier protein FdhD</fullName>
    </recommendedName>
</protein>
<dbReference type="Pfam" id="PF02634">
    <property type="entry name" value="FdhD-NarQ"/>
    <property type="match status" value="1"/>
</dbReference>
<dbReference type="InterPro" id="IPR016193">
    <property type="entry name" value="Cytidine_deaminase-like"/>
</dbReference>
<dbReference type="eggNOG" id="COG1526">
    <property type="taxonomic scope" value="Bacteria"/>
</dbReference>
<dbReference type="AlphaFoldDB" id="A0A084IHN3"/>
<dbReference type="SUPFAM" id="SSF53927">
    <property type="entry name" value="Cytidine deaminase-like"/>
    <property type="match status" value="1"/>
</dbReference>
<organism evidence="5 6">
    <name type="scientific">Salinisphaera hydrothermalis (strain C41B8)</name>
    <dbReference type="NCBI Taxonomy" id="1304275"/>
    <lineage>
        <taxon>Bacteria</taxon>
        <taxon>Pseudomonadati</taxon>
        <taxon>Pseudomonadota</taxon>
        <taxon>Gammaproteobacteria</taxon>
        <taxon>Salinisphaerales</taxon>
        <taxon>Salinisphaeraceae</taxon>
        <taxon>Salinisphaera</taxon>
    </lineage>
</organism>
<dbReference type="GO" id="GO:0005737">
    <property type="term" value="C:cytoplasm"/>
    <property type="evidence" value="ECO:0007669"/>
    <property type="project" value="UniProtKB-SubCell"/>
</dbReference>
<feature type="region of interest" description="Disordered" evidence="4">
    <location>
        <begin position="1"/>
        <end position="21"/>
    </location>
</feature>
<dbReference type="PANTHER" id="PTHR30592:SF1">
    <property type="entry name" value="SULFUR CARRIER PROTEIN FDHD"/>
    <property type="match status" value="1"/>
</dbReference>
<sequence>MPDVVLMSPSFDESPAGDSEQAAARERIGIATYRDGVWQDAEDTLAVERALEIHVAGAEPLITMRTPGHDRELAAGLLHGEGVVRSADDIVYLRHSADEPDVIRVMLKPEARERLDRIERNTLATSACGVCGKPSFRAPRSGRSARAIDHDWRVDPAWLLALPGRMRAAQAVFESTGGLHAAALFEAGGDLVALREDVGRHNALDKLIGRALLDGALPLSRHVLMLSGRASFELMQKATAAGIPVVCAISAPSSFAVDLGRQFSTTLVGFLRDGRFNCYSGAARLRA</sequence>
<dbReference type="InterPro" id="IPR003786">
    <property type="entry name" value="FdhD"/>
</dbReference>
<dbReference type="GO" id="GO:0006777">
    <property type="term" value="P:Mo-molybdopterin cofactor biosynthetic process"/>
    <property type="evidence" value="ECO:0007669"/>
    <property type="project" value="UniProtKB-UniRule"/>
</dbReference>
<dbReference type="STRING" id="1304275.C41B8_16149"/>
<keyword evidence="1 3" id="KW-0963">Cytoplasm</keyword>
<keyword evidence="6" id="KW-1185">Reference proteome</keyword>
<comment type="subcellular location">
    <subcellularLocation>
        <location evidence="3">Cytoplasm</location>
    </subcellularLocation>
</comment>
<dbReference type="Gene3D" id="3.40.140.10">
    <property type="entry name" value="Cytidine Deaminase, domain 2"/>
    <property type="match status" value="1"/>
</dbReference>
<dbReference type="PANTHER" id="PTHR30592">
    <property type="entry name" value="FORMATE DEHYDROGENASE"/>
    <property type="match status" value="1"/>
</dbReference>
<feature type="active site" description="Cysteine persulfide intermediate" evidence="3">
    <location>
        <position position="128"/>
    </location>
</feature>
<comment type="similarity">
    <text evidence="3">Belongs to the FdhD family.</text>
</comment>
<name>A0A084IHN3_SALHC</name>
<dbReference type="Gene3D" id="3.10.20.10">
    <property type="match status" value="1"/>
</dbReference>
<dbReference type="NCBIfam" id="TIGR00129">
    <property type="entry name" value="fdhD_narQ"/>
    <property type="match status" value="1"/>
</dbReference>
<accession>A0A084IHN3</accession>
<proteinExistence type="inferred from homology"/>
<keyword evidence="2 3" id="KW-0501">Molybdenum cofactor biosynthesis</keyword>
<evidence type="ECO:0000256" key="2">
    <source>
        <dbReference type="ARBA" id="ARBA00023150"/>
    </source>
</evidence>
<feature type="binding site" evidence="3">
    <location>
        <begin position="270"/>
        <end position="275"/>
    </location>
    <ligand>
        <name>Mo-bis(molybdopterin guanine dinucleotide)</name>
        <dbReference type="ChEBI" id="CHEBI:60539"/>
    </ligand>
</feature>
<dbReference type="EMBL" id="APNK01000036">
    <property type="protein sequence ID" value="KEZ76217.1"/>
    <property type="molecule type" value="Genomic_DNA"/>
</dbReference>
<evidence type="ECO:0000256" key="3">
    <source>
        <dbReference type="HAMAP-Rule" id="MF_00187"/>
    </source>
</evidence>
<dbReference type="HAMAP" id="MF_00187">
    <property type="entry name" value="FdhD"/>
    <property type="match status" value="1"/>
</dbReference>
<comment type="caution">
    <text evidence="5">The sequence shown here is derived from an EMBL/GenBank/DDBJ whole genome shotgun (WGS) entry which is preliminary data.</text>
</comment>
<dbReference type="NCBIfam" id="NF001943">
    <property type="entry name" value="PRK00724.1-2"/>
    <property type="match status" value="1"/>
</dbReference>
<reference evidence="5 6" key="1">
    <citation type="submission" date="2013-03" db="EMBL/GenBank/DDBJ databases">
        <title>Salinisphaera hydrothermalis C41B8 Genome Sequencing.</title>
        <authorList>
            <person name="Li C."/>
            <person name="Lai Q."/>
            <person name="Shao Z."/>
        </authorList>
    </citation>
    <scope>NUCLEOTIDE SEQUENCE [LARGE SCALE GENOMIC DNA]</scope>
    <source>
        <strain evidence="5 6">C41B8</strain>
    </source>
</reference>
<evidence type="ECO:0000256" key="1">
    <source>
        <dbReference type="ARBA" id="ARBA00022490"/>
    </source>
</evidence>
<dbReference type="PATRIC" id="fig|1304275.5.peg.3307"/>
<evidence type="ECO:0000313" key="6">
    <source>
        <dbReference type="Proteomes" id="UP000028302"/>
    </source>
</evidence>
<comment type="function">
    <text evidence="3">Required for formate dehydrogenase (FDH) activity. Acts as a sulfur carrier protein that transfers sulfur from IscS to the molybdenum cofactor prior to its insertion into FDH.</text>
</comment>
<dbReference type="Proteomes" id="UP000028302">
    <property type="component" value="Unassembled WGS sequence"/>
</dbReference>
<dbReference type="GO" id="GO:0097163">
    <property type="term" value="F:sulfur carrier activity"/>
    <property type="evidence" value="ECO:0007669"/>
    <property type="project" value="UniProtKB-UniRule"/>
</dbReference>
<evidence type="ECO:0000313" key="5">
    <source>
        <dbReference type="EMBL" id="KEZ76217.1"/>
    </source>
</evidence>
<evidence type="ECO:0000256" key="4">
    <source>
        <dbReference type="SAM" id="MobiDB-lite"/>
    </source>
</evidence>
<dbReference type="PIRSF" id="PIRSF015626">
    <property type="entry name" value="FdhD"/>
    <property type="match status" value="1"/>
</dbReference>
<gene>
    <name evidence="3" type="primary">fdhD</name>
    <name evidence="5" type="ORF">C41B8_16149</name>
</gene>
<dbReference type="GO" id="GO:0016783">
    <property type="term" value="F:sulfurtransferase activity"/>
    <property type="evidence" value="ECO:0007669"/>
    <property type="project" value="InterPro"/>
</dbReference>